<dbReference type="InterPro" id="IPR036291">
    <property type="entry name" value="NAD(P)-bd_dom_sf"/>
</dbReference>
<name>A0ABS5EHS8_9PROT</name>
<dbReference type="InterPro" id="IPR025311">
    <property type="entry name" value="DUF4166"/>
</dbReference>
<dbReference type="Pfam" id="PF13761">
    <property type="entry name" value="DUF4166"/>
    <property type="match status" value="1"/>
</dbReference>
<evidence type="ECO:0000313" key="3">
    <source>
        <dbReference type="Proteomes" id="UP000698752"/>
    </source>
</evidence>
<dbReference type="Gene3D" id="3.40.50.720">
    <property type="entry name" value="NAD(P)-binding Rossmann-like Domain"/>
    <property type="match status" value="1"/>
</dbReference>
<dbReference type="PANTHER" id="PTHR43781:SF1">
    <property type="entry name" value="SACCHAROPINE DEHYDROGENASE"/>
    <property type="match status" value="1"/>
</dbReference>
<dbReference type="RefSeq" id="WP_211869257.1">
    <property type="nucleotide sequence ID" value="NZ_JAAEDI010000013.1"/>
</dbReference>
<feature type="domain" description="DUF4166" evidence="1">
    <location>
        <begin position="402"/>
        <end position="544"/>
    </location>
</feature>
<dbReference type="PANTHER" id="PTHR43781">
    <property type="entry name" value="SACCHAROPINE DEHYDROGENASE"/>
    <property type="match status" value="1"/>
</dbReference>
<evidence type="ECO:0000259" key="1">
    <source>
        <dbReference type="Pfam" id="PF13761"/>
    </source>
</evidence>
<accession>A0ABS5EHS8</accession>
<dbReference type="SUPFAM" id="SSF51735">
    <property type="entry name" value="NAD(P)-binding Rossmann-fold domains"/>
    <property type="match status" value="1"/>
</dbReference>
<reference evidence="3" key="1">
    <citation type="journal article" date="2021" name="Syst. Appl. Microbiol.">
        <title>Roseomonas hellenica sp. nov., isolated from roots of wild-growing Alkanna tinctoria.</title>
        <authorList>
            <person name="Rat A."/>
            <person name="Naranjo H.D."/>
            <person name="Lebbe L."/>
            <person name="Cnockaert M."/>
            <person name="Krigas N."/>
            <person name="Grigoriadou K."/>
            <person name="Maloupa E."/>
            <person name="Willems A."/>
        </authorList>
    </citation>
    <scope>NUCLEOTIDE SEQUENCE [LARGE SCALE GENOMIC DNA]</scope>
    <source>
        <strain evidence="3">LMG 31159</strain>
    </source>
</reference>
<dbReference type="Proteomes" id="UP000698752">
    <property type="component" value="Unassembled WGS sequence"/>
</dbReference>
<sequence length="548" mass="57497">MKTVLLLGATGAFGERLAEGLVRSGIAVLAAARREAPLRALAARLGPLLTPLPMDRAGLDAARLRALAAEHPALIAVADASGPFQDRPPEPARAAIEAGLHWVDLADARDWVAGIGALDGAARQAGVAVLAGASSTPALSHAVLDVITAGARAIHMIDVAISPGNRAPRGEAVMRAILSRAGQPIRVFRGGRWTTAPGWGLSDRRTIAGLGRRRLSLCETPDLDLLVTRYAPRADALFRAGLELGVMHQGLAALSWLVEAGLLRSLLPLTRPLHGLARLLAPFGTDRGGMEVSVVAEEADGVLRRRCWTLVAEEGDGPFVPTLPALAALRGLADGSLAFRGAAPCVGILDYDRIAETFAAHRITTRIDAMDFPAPLFARLLGEGTLPAAIVAGHAVAPFLALEGRGSAEGAANPLGALAARLFGLPAATAEAPLRVEMRAAPDGTEAWERHWPGRTMRSVLRADGKGGIEERFGPLTGLLALRRSADGLVLETTGARAFGLRLPRFLAPISAAREYPDAEGRFAFDVPIAVPLLGRLTRYRGWLSPVA</sequence>
<dbReference type="EMBL" id="JAAEDI010000013">
    <property type="protein sequence ID" value="MBR0650587.1"/>
    <property type="molecule type" value="Genomic_DNA"/>
</dbReference>
<evidence type="ECO:0000313" key="2">
    <source>
        <dbReference type="EMBL" id="MBR0650587.1"/>
    </source>
</evidence>
<protein>
    <submittedName>
        <fullName evidence="2">DUF4166 domain-containing protein</fullName>
    </submittedName>
</protein>
<comment type="caution">
    <text evidence="2">The sequence shown here is derived from an EMBL/GenBank/DDBJ whole genome shotgun (WGS) entry which is preliminary data.</text>
</comment>
<proteinExistence type="predicted"/>
<keyword evidence="3" id="KW-1185">Reference proteome</keyword>
<gene>
    <name evidence="2" type="ORF">GXW78_13005</name>
</gene>
<organism evidence="2 3">
    <name type="scientific">Neoroseomonas terrae</name>
    <dbReference type="NCBI Taxonomy" id="424799"/>
    <lineage>
        <taxon>Bacteria</taxon>
        <taxon>Pseudomonadati</taxon>
        <taxon>Pseudomonadota</taxon>
        <taxon>Alphaproteobacteria</taxon>
        <taxon>Acetobacterales</taxon>
        <taxon>Acetobacteraceae</taxon>
        <taxon>Neoroseomonas</taxon>
    </lineage>
</organism>